<keyword evidence="7" id="KW-0187">Copper transport</keyword>
<dbReference type="GO" id="GO:0005886">
    <property type="term" value="C:plasma membrane"/>
    <property type="evidence" value="ECO:0007669"/>
    <property type="project" value="UniProtKB-SubCell"/>
</dbReference>
<dbReference type="GO" id="GO:0016887">
    <property type="term" value="F:ATP hydrolysis activity"/>
    <property type="evidence" value="ECO:0007669"/>
    <property type="project" value="InterPro"/>
</dbReference>
<dbReference type="PRINTS" id="PR00119">
    <property type="entry name" value="CATATPASE"/>
</dbReference>
<keyword evidence="11" id="KW-0186">Copper</keyword>
<evidence type="ECO:0000256" key="11">
    <source>
        <dbReference type="ARBA" id="ARBA00023008"/>
    </source>
</evidence>
<evidence type="ECO:0000256" key="9">
    <source>
        <dbReference type="ARBA" id="ARBA00022967"/>
    </source>
</evidence>
<keyword evidence="10" id="KW-1133">Transmembrane helix</keyword>
<keyword evidence="12" id="KW-0406">Ion transport</keyword>
<dbReference type="GO" id="GO:0043682">
    <property type="term" value="F:P-type divalent copper transporter activity"/>
    <property type="evidence" value="ECO:0007669"/>
    <property type="project" value="TreeGrafter"/>
</dbReference>
<dbReference type="SUPFAM" id="SSF56784">
    <property type="entry name" value="HAD-like"/>
    <property type="match status" value="1"/>
</dbReference>
<dbReference type="PANTHER" id="PTHR43520">
    <property type="entry name" value="ATP7, ISOFORM B"/>
    <property type="match status" value="1"/>
</dbReference>
<evidence type="ECO:0000313" key="15">
    <source>
        <dbReference type="EMBL" id="QNT64696.1"/>
    </source>
</evidence>
<dbReference type="InterPro" id="IPR001757">
    <property type="entry name" value="P_typ_ATPase"/>
</dbReference>
<gene>
    <name evidence="15" type="ORF">FY536_05235</name>
</gene>
<dbReference type="Gene3D" id="3.40.1110.10">
    <property type="entry name" value="Calcium-transporting ATPase, cytoplasmic domain N"/>
    <property type="match status" value="1"/>
</dbReference>
<dbReference type="AlphaFoldDB" id="A0A7H1MML0"/>
<comment type="subcellular location">
    <subcellularLocation>
        <location evidence="1">Cell membrane</location>
        <topology evidence="1">Multi-pass membrane protein</topology>
    </subcellularLocation>
</comment>
<evidence type="ECO:0000256" key="3">
    <source>
        <dbReference type="ARBA" id="ARBA00022448"/>
    </source>
</evidence>
<dbReference type="RefSeq" id="WP_104914636.1">
    <property type="nucleotide sequence ID" value="NZ_CP026847.1"/>
</dbReference>
<dbReference type="EMBL" id="CP043431">
    <property type="protein sequence ID" value="QNT64696.1"/>
    <property type="molecule type" value="Genomic_DNA"/>
</dbReference>
<keyword evidence="5" id="KW-0597">Phosphoprotein</keyword>
<dbReference type="GO" id="GO:0055070">
    <property type="term" value="P:copper ion homeostasis"/>
    <property type="evidence" value="ECO:0007669"/>
    <property type="project" value="TreeGrafter"/>
</dbReference>
<keyword evidence="6" id="KW-0812">Transmembrane</keyword>
<dbReference type="Gene3D" id="3.40.50.1000">
    <property type="entry name" value="HAD superfamily/HAD-like"/>
    <property type="match status" value="1"/>
</dbReference>
<proteinExistence type="predicted"/>
<sequence>MNKRNSDNWFSKVSNIRHLSQDIPRSDKLTDVTNETHQGQVNLSLSELKKHSLRLLILLGGIWFLWGLMMWTFYSFQNTTSNRESVSGWIGLVLCSIISFVAIYYINLKLIQYKTIIIGSQLKIIFNNQKVIGRFFKLDYAILDKTGTLTEPAAQVKNIVVPNSVERAKIFSILELLEQESKHPVARGIMMYLNNQIFERKVVQLKQRQKVDSGVWGRFEDADYALLSRAGVRQLGIEPKIKADGMMMCYLIENQKKVIASIVLQDKVRSSATSLIKQIKNQRIVTVMATGDNDSNANQIGQLLGIDVIAADLTSQSKGELVKAYQQNGRVLFVGDGMNDYQALKNADFSIGIMHNKYSLGLITDVQIQADHLTLVQTSLKLLQQAIIKKWLSMTYWGFYWVTIVYCIQELNLNSMYLISVYILLGLVVAILQILNFKIWKTNI</sequence>
<evidence type="ECO:0000256" key="10">
    <source>
        <dbReference type="ARBA" id="ARBA00022989"/>
    </source>
</evidence>
<evidence type="ECO:0000256" key="5">
    <source>
        <dbReference type="ARBA" id="ARBA00022553"/>
    </source>
</evidence>
<organism evidence="15 16">
    <name type="scientific">Weissella koreensis</name>
    <dbReference type="NCBI Taxonomy" id="165096"/>
    <lineage>
        <taxon>Bacteria</taxon>
        <taxon>Bacillati</taxon>
        <taxon>Bacillota</taxon>
        <taxon>Bacilli</taxon>
        <taxon>Lactobacillales</taxon>
        <taxon>Lactobacillaceae</taxon>
        <taxon>Weissella</taxon>
    </lineage>
</organism>
<keyword evidence="13" id="KW-0472">Membrane</keyword>
<keyword evidence="16" id="KW-1185">Reference proteome</keyword>
<reference evidence="15 16" key="1">
    <citation type="submission" date="2019-08" db="EMBL/GenBank/DDBJ databases">
        <authorList>
            <person name="Chang H.C."/>
            <person name="Mun S.Y."/>
        </authorList>
    </citation>
    <scope>NUCLEOTIDE SEQUENCE [LARGE SCALE GENOMIC DNA]</scope>
    <source>
        <strain evidence="15 16">SK</strain>
    </source>
</reference>
<keyword evidence="3" id="KW-0813">Transport</keyword>
<evidence type="ECO:0000256" key="1">
    <source>
        <dbReference type="ARBA" id="ARBA00004651"/>
    </source>
</evidence>
<evidence type="ECO:0000256" key="6">
    <source>
        <dbReference type="ARBA" id="ARBA00022692"/>
    </source>
</evidence>
<dbReference type="SUPFAM" id="SSF81660">
    <property type="entry name" value="Metal cation-transporting ATPase, ATP-binding domain N"/>
    <property type="match status" value="1"/>
</dbReference>
<evidence type="ECO:0000256" key="14">
    <source>
        <dbReference type="ARBA" id="ARBA00049289"/>
    </source>
</evidence>
<dbReference type="PROSITE" id="PS00154">
    <property type="entry name" value="ATPASE_E1_E2"/>
    <property type="match status" value="1"/>
</dbReference>
<dbReference type="InterPro" id="IPR023299">
    <property type="entry name" value="ATPase_P-typ_cyto_dom_N"/>
</dbReference>
<dbReference type="GO" id="GO:0005507">
    <property type="term" value="F:copper ion binding"/>
    <property type="evidence" value="ECO:0007669"/>
    <property type="project" value="TreeGrafter"/>
</dbReference>
<keyword evidence="9" id="KW-1278">Translocase</keyword>
<protein>
    <recommendedName>
        <fullName evidence="2">P-type Cu(+) transporter</fullName>
        <ecNumber evidence="2">7.2.2.8</ecNumber>
    </recommendedName>
</protein>
<evidence type="ECO:0000256" key="8">
    <source>
        <dbReference type="ARBA" id="ARBA00022842"/>
    </source>
</evidence>
<dbReference type="Pfam" id="PF00702">
    <property type="entry name" value="Hydrolase"/>
    <property type="match status" value="1"/>
</dbReference>
<accession>A0A7H1MML0</accession>
<dbReference type="InterPro" id="IPR023214">
    <property type="entry name" value="HAD_sf"/>
</dbReference>
<dbReference type="GO" id="GO:0140581">
    <property type="term" value="F:P-type monovalent copper transporter activity"/>
    <property type="evidence" value="ECO:0007669"/>
    <property type="project" value="UniProtKB-EC"/>
</dbReference>
<evidence type="ECO:0000256" key="7">
    <source>
        <dbReference type="ARBA" id="ARBA00022796"/>
    </source>
</evidence>
<evidence type="ECO:0000256" key="2">
    <source>
        <dbReference type="ARBA" id="ARBA00012517"/>
    </source>
</evidence>
<evidence type="ECO:0000313" key="16">
    <source>
        <dbReference type="Proteomes" id="UP000516446"/>
    </source>
</evidence>
<evidence type="ECO:0000256" key="4">
    <source>
        <dbReference type="ARBA" id="ARBA00022475"/>
    </source>
</evidence>
<evidence type="ECO:0000256" key="12">
    <source>
        <dbReference type="ARBA" id="ARBA00023065"/>
    </source>
</evidence>
<dbReference type="InterPro" id="IPR036412">
    <property type="entry name" value="HAD-like_sf"/>
</dbReference>
<dbReference type="NCBIfam" id="TIGR01494">
    <property type="entry name" value="ATPase_P-type"/>
    <property type="match status" value="1"/>
</dbReference>
<keyword evidence="4" id="KW-1003">Cell membrane</keyword>
<keyword evidence="8" id="KW-0460">Magnesium</keyword>
<dbReference type="Proteomes" id="UP000516446">
    <property type="component" value="Chromosome"/>
</dbReference>
<name>A0A7H1MML0_9LACO</name>
<dbReference type="PANTHER" id="PTHR43520:SF5">
    <property type="entry name" value="CATION-TRANSPORTING P-TYPE ATPASE-RELATED"/>
    <property type="match status" value="1"/>
</dbReference>
<evidence type="ECO:0000256" key="13">
    <source>
        <dbReference type="ARBA" id="ARBA00023136"/>
    </source>
</evidence>
<dbReference type="GO" id="GO:0005524">
    <property type="term" value="F:ATP binding"/>
    <property type="evidence" value="ECO:0007669"/>
    <property type="project" value="InterPro"/>
</dbReference>
<comment type="catalytic activity">
    <reaction evidence="14">
        <text>Cu(+)(in) + ATP + H2O = Cu(+)(out) + ADP + phosphate + H(+)</text>
        <dbReference type="Rhea" id="RHEA:25792"/>
        <dbReference type="ChEBI" id="CHEBI:15377"/>
        <dbReference type="ChEBI" id="CHEBI:15378"/>
        <dbReference type="ChEBI" id="CHEBI:30616"/>
        <dbReference type="ChEBI" id="CHEBI:43474"/>
        <dbReference type="ChEBI" id="CHEBI:49552"/>
        <dbReference type="ChEBI" id="CHEBI:456216"/>
        <dbReference type="EC" id="7.2.2.8"/>
    </reaction>
</comment>
<dbReference type="EC" id="7.2.2.8" evidence="2"/>
<dbReference type="InterPro" id="IPR018303">
    <property type="entry name" value="ATPase_P-typ_P_site"/>
</dbReference>